<sequence>MPVGGIRAAGYSLTPGRYVDAADNGDDREPTGEKVARLTKDLLAALDVSARLDTAVREQMDRLR</sequence>
<dbReference type="AlphaFoldDB" id="A0A1Z4EG43"/>
<organism evidence="1 2">
    <name type="scientific">Mycobacterium shigaense</name>
    <dbReference type="NCBI Taxonomy" id="722731"/>
    <lineage>
        <taxon>Bacteria</taxon>
        <taxon>Bacillati</taxon>
        <taxon>Actinomycetota</taxon>
        <taxon>Actinomycetes</taxon>
        <taxon>Mycobacteriales</taxon>
        <taxon>Mycobacteriaceae</taxon>
        <taxon>Mycobacterium</taxon>
        <taxon>Mycobacterium simiae complex</taxon>
    </lineage>
</organism>
<keyword evidence="1" id="KW-0255">Endonuclease</keyword>
<protein>
    <submittedName>
        <fullName evidence="1">Type I restriction endonuclease subunit M</fullName>
    </submittedName>
</protein>
<keyword evidence="1" id="KW-0540">Nuclease</keyword>
<dbReference type="GO" id="GO:0004519">
    <property type="term" value="F:endonuclease activity"/>
    <property type="evidence" value="ECO:0007669"/>
    <property type="project" value="UniProtKB-KW"/>
</dbReference>
<name>A0A1Z4EG43_9MYCO</name>
<dbReference type="KEGG" id="mshg:MSG_01776"/>
<proteinExistence type="predicted"/>
<gene>
    <name evidence="1" type="primary">hsdM_2</name>
    <name evidence="1" type="ORF">MSG_01776</name>
</gene>
<dbReference type="Proteomes" id="UP000217736">
    <property type="component" value="Chromosome"/>
</dbReference>
<keyword evidence="2" id="KW-1185">Reference proteome</keyword>
<evidence type="ECO:0000313" key="1">
    <source>
        <dbReference type="EMBL" id="BAX91929.1"/>
    </source>
</evidence>
<reference evidence="2" key="1">
    <citation type="submission" date="2017-06" db="EMBL/GenBank/DDBJ databases">
        <title>Complete Genome Sequence of Mycobacterium shigaense.</title>
        <authorList>
            <person name="Fukano H."/>
            <person name="Yoshida M."/>
            <person name="Kazumi Y."/>
            <person name="Ogura Y."/>
            <person name="Mitarai S."/>
            <person name="Hayashi T."/>
            <person name="Hoshino Y."/>
        </authorList>
    </citation>
    <scope>NUCLEOTIDE SEQUENCE [LARGE SCALE GENOMIC DNA]</scope>
    <source>
        <strain evidence="2">UN-152</strain>
    </source>
</reference>
<dbReference type="EMBL" id="AP018164">
    <property type="protein sequence ID" value="BAX91929.1"/>
    <property type="molecule type" value="Genomic_DNA"/>
</dbReference>
<keyword evidence="1" id="KW-0378">Hydrolase</keyword>
<accession>A0A1Z4EG43</accession>
<evidence type="ECO:0000313" key="2">
    <source>
        <dbReference type="Proteomes" id="UP000217736"/>
    </source>
</evidence>
<dbReference type="REBASE" id="205234">
    <property type="entry name" value="M.Msh152ORF1775P"/>
</dbReference>